<gene>
    <name evidence="12" type="ORF">SAMN02745174_01223</name>
</gene>
<dbReference type="InterPro" id="IPR027417">
    <property type="entry name" value="P-loop_NTPase"/>
</dbReference>
<evidence type="ECO:0000256" key="9">
    <source>
        <dbReference type="ARBA" id="ARBA00022967"/>
    </source>
</evidence>
<evidence type="ECO:0000256" key="6">
    <source>
        <dbReference type="ARBA" id="ARBA00022737"/>
    </source>
</evidence>
<feature type="domain" description="ABC transporter" evidence="11">
    <location>
        <begin position="6"/>
        <end position="242"/>
    </location>
</feature>
<evidence type="ECO:0000256" key="5">
    <source>
        <dbReference type="ARBA" id="ARBA00022597"/>
    </source>
</evidence>
<keyword evidence="7" id="KW-0547">Nucleotide-binding</keyword>
<dbReference type="GO" id="GO:0015749">
    <property type="term" value="P:monosaccharide transmembrane transport"/>
    <property type="evidence" value="ECO:0007669"/>
    <property type="project" value="UniProtKB-ARBA"/>
</dbReference>
<dbReference type="GO" id="GO:0005524">
    <property type="term" value="F:ATP binding"/>
    <property type="evidence" value="ECO:0007669"/>
    <property type="project" value="UniProtKB-KW"/>
</dbReference>
<name>A0A1T4MH79_9FUSO</name>
<dbReference type="InterPro" id="IPR003439">
    <property type="entry name" value="ABC_transporter-like_ATP-bd"/>
</dbReference>
<dbReference type="FunFam" id="3.40.50.300:FF:000126">
    <property type="entry name" value="Galactose/methyl galactoside import ATP-binding protein MglA"/>
    <property type="match status" value="1"/>
</dbReference>
<evidence type="ECO:0000256" key="4">
    <source>
        <dbReference type="ARBA" id="ARBA00022475"/>
    </source>
</evidence>
<feature type="domain" description="ABC transporter" evidence="11">
    <location>
        <begin position="252"/>
        <end position="497"/>
    </location>
</feature>
<evidence type="ECO:0000256" key="2">
    <source>
        <dbReference type="ARBA" id="ARBA00004533"/>
    </source>
</evidence>
<dbReference type="Pfam" id="PF00005">
    <property type="entry name" value="ABC_tran"/>
    <property type="match status" value="2"/>
</dbReference>
<dbReference type="CDD" id="cd03215">
    <property type="entry name" value="ABC_Carb_Monos_II"/>
    <property type="match status" value="1"/>
</dbReference>
<dbReference type="AlphaFoldDB" id="A0A1T4MH79"/>
<dbReference type="InterPro" id="IPR017871">
    <property type="entry name" value="ABC_transporter-like_CS"/>
</dbReference>
<evidence type="ECO:0000313" key="12">
    <source>
        <dbReference type="EMBL" id="SJZ66225.1"/>
    </source>
</evidence>
<dbReference type="InterPro" id="IPR050107">
    <property type="entry name" value="ABC_carbohydrate_import_ATPase"/>
</dbReference>
<evidence type="ECO:0000256" key="3">
    <source>
        <dbReference type="ARBA" id="ARBA00022448"/>
    </source>
</evidence>
<dbReference type="PROSITE" id="PS50893">
    <property type="entry name" value="ABC_TRANSPORTER_2"/>
    <property type="match status" value="2"/>
</dbReference>
<dbReference type="OrthoDB" id="9771863at2"/>
<keyword evidence="3" id="KW-0813">Transport</keyword>
<keyword evidence="4" id="KW-1003">Cell membrane</keyword>
<organism evidence="12 13">
    <name type="scientific">Cetobacterium ceti</name>
    <dbReference type="NCBI Taxonomy" id="180163"/>
    <lineage>
        <taxon>Bacteria</taxon>
        <taxon>Fusobacteriati</taxon>
        <taxon>Fusobacteriota</taxon>
        <taxon>Fusobacteriia</taxon>
        <taxon>Fusobacteriales</taxon>
        <taxon>Fusobacteriaceae</taxon>
        <taxon>Cetobacterium</taxon>
    </lineage>
</organism>
<dbReference type="GO" id="GO:0005886">
    <property type="term" value="C:plasma membrane"/>
    <property type="evidence" value="ECO:0007669"/>
    <property type="project" value="UniProtKB-SubCell"/>
</dbReference>
<dbReference type="SMART" id="SM00382">
    <property type="entry name" value="AAA"/>
    <property type="match status" value="2"/>
</dbReference>
<evidence type="ECO:0000259" key="11">
    <source>
        <dbReference type="PROSITE" id="PS50893"/>
    </source>
</evidence>
<keyword evidence="10" id="KW-0472">Membrane</keyword>
<dbReference type="SUPFAM" id="SSF52540">
    <property type="entry name" value="P-loop containing nucleoside triphosphate hydrolases"/>
    <property type="match status" value="2"/>
</dbReference>
<dbReference type="EMBL" id="FUWX01000008">
    <property type="protein sequence ID" value="SJZ66225.1"/>
    <property type="molecule type" value="Genomic_DNA"/>
</dbReference>
<dbReference type="STRING" id="180163.SAMN02745174_01223"/>
<reference evidence="12 13" key="1">
    <citation type="submission" date="2017-02" db="EMBL/GenBank/DDBJ databases">
        <authorList>
            <person name="Peterson S.W."/>
        </authorList>
    </citation>
    <scope>NUCLEOTIDE SEQUENCE [LARGE SCALE GENOMIC DNA]</scope>
    <source>
        <strain evidence="12 13">ATCC 700028</strain>
    </source>
</reference>
<keyword evidence="9" id="KW-1278">Translocase</keyword>
<dbReference type="PANTHER" id="PTHR43790:SF3">
    <property type="entry name" value="D-ALLOSE IMPORT ATP-BINDING PROTEIN ALSA-RELATED"/>
    <property type="match status" value="1"/>
</dbReference>
<keyword evidence="5" id="KW-0762">Sugar transport</keyword>
<protein>
    <submittedName>
        <fullName evidence="12">Ribose transport system ATP-binding protein</fullName>
    </submittedName>
</protein>
<comment type="subcellular location">
    <subcellularLocation>
        <location evidence="2">Cell inner membrane</location>
    </subcellularLocation>
    <subcellularLocation>
        <location evidence="1">Cell membrane</location>
        <topology evidence="1">Peripheral membrane protein</topology>
    </subcellularLocation>
</comment>
<evidence type="ECO:0000313" key="13">
    <source>
        <dbReference type="Proteomes" id="UP000191153"/>
    </source>
</evidence>
<dbReference type="GO" id="GO:0016887">
    <property type="term" value="F:ATP hydrolysis activity"/>
    <property type="evidence" value="ECO:0007669"/>
    <property type="project" value="InterPro"/>
</dbReference>
<proteinExistence type="predicted"/>
<keyword evidence="13" id="KW-1185">Reference proteome</keyword>
<dbReference type="Gene3D" id="3.40.50.300">
    <property type="entry name" value="P-loop containing nucleotide triphosphate hydrolases"/>
    <property type="match status" value="2"/>
</dbReference>
<dbReference type="FunFam" id="3.40.50.300:FF:000127">
    <property type="entry name" value="Ribose import ATP-binding protein RbsA"/>
    <property type="match status" value="1"/>
</dbReference>
<dbReference type="Proteomes" id="UP000191153">
    <property type="component" value="Unassembled WGS sequence"/>
</dbReference>
<dbReference type="CDD" id="cd03216">
    <property type="entry name" value="ABC_Carb_Monos_I"/>
    <property type="match status" value="1"/>
</dbReference>
<evidence type="ECO:0000256" key="7">
    <source>
        <dbReference type="ARBA" id="ARBA00022741"/>
    </source>
</evidence>
<dbReference type="PROSITE" id="PS00211">
    <property type="entry name" value="ABC_TRANSPORTER_1"/>
    <property type="match status" value="1"/>
</dbReference>
<sequence>MENQLLLMKNIEKSFPGVKALEKAYLELNKGEVNVILGENGAGKSTLMKILTGVYTKDQGDIFLEGNLVHINNPKEAEKNGISIIYQEFNLLPHLKVSENIFVTRLPKNKFGLIDEKKLYYDCKNILNKLNLNINPNEIVENLSVAQQQMVEIAKALSVNCKILIMDEPTAALTEKEINDLFKVILDLKKQGVGIIYISHRMEELKHIADRVTIMRDGQYISTLDFKNTSLDEMISLMVGRSLENKFPKRNCKIGEISLEIKNISKKGKYKNISFNLKKGEILGIAGLMGSGRTEIARGIFGADPIDSGEIFLENNLLSIKTPTDAIKNGIAYLTEDRKKDGLLLSLTVEDNIMIANPNSYSNNFKICNFMKSKDICNKFINSMNIKTPSLNQTIRNLSGGNQQKVIIARWLCEDKKVLLIDEPTRGIDVGAKKEVYTLMNDLVSRGISIIMISSELPEILGMSDRVAIMREGEMTGIFDVKDLNQEKIMHYATIKK</sequence>
<evidence type="ECO:0000256" key="10">
    <source>
        <dbReference type="ARBA" id="ARBA00023136"/>
    </source>
</evidence>
<dbReference type="RefSeq" id="WP_143311316.1">
    <property type="nucleotide sequence ID" value="NZ_FUWX01000008.1"/>
</dbReference>
<evidence type="ECO:0000256" key="8">
    <source>
        <dbReference type="ARBA" id="ARBA00022840"/>
    </source>
</evidence>
<keyword evidence="8 12" id="KW-0067">ATP-binding</keyword>
<keyword evidence="6" id="KW-0677">Repeat</keyword>
<dbReference type="PANTHER" id="PTHR43790">
    <property type="entry name" value="CARBOHYDRATE TRANSPORT ATP-BINDING PROTEIN MG119-RELATED"/>
    <property type="match status" value="1"/>
</dbReference>
<dbReference type="InterPro" id="IPR003593">
    <property type="entry name" value="AAA+_ATPase"/>
</dbReference>
<accession>A0A1T4MH79</accession>
<evidence type="ECO:0000256" key="1">
    <source>
        <dbReference type="ARBA" id="ARBA00004202"/>
    </source>
</evidence>